<keyword evidence="4" id="KW-1185">Reference proteome</keyword>
<gene>
    <name evidence="3" type="ORF">AGERDE_LOCUS11503</name>
</gene>
<name>A0A9N9DY93_9GLOM</name>
<organism evidence="3 4">
    <name type="scientific">Ambispora gerdemannii</name>
    <dbReference type="NCBI Taxonomy" id="144530"/>
    <lineage>
        <taxon>Eukaryota</taxon>
        <taxon>Fungi</taxon>
        <taxon>Fungi incertae sedis</taxon>
        <taxon>Mucoromycota</taxon>
        <taxon>Glomeromycotina</taxon>
        <taxon>Glomeromycetes</taxon>
        <taxon>Archaeosporales</taxon>
        <taxon>Ambisporaceae</taxon>
        <taxon>Ambispora</taxon>
    </lineage>
</organism>
<dbReference type="InterPro" id="IPR001810">
    <property type="entry name" value="F-box_dom"/>
</dbReference>
<dbReference type="AlphaFoldDB" id="A0A9N9DY93"/>
<dbReference type="OrthoDB" id="10585381at2759"/>
<dbReference type="InterPro" id="IPR036047">
    <property type="entry name" value="F-box-like_dom_sf"/>
</dbReference>
<feature type="non-terminal residue" evidence="3">
    <location>
        <position position="1"/>
    </location>
</feature>
<dbReference type="Proteomes" id="UP000789831">
    <property type="component" value="Unassembled WGS sequence"/>
</dbReference>
<keyword evidence="1" id="KW-0175">Coiled coil</keyword>
<dbReference type="Pfam" id="PF00646">
    <property type="entry name" value="F-box"/>
    <property type="match status" value="1"/>
</dbReference>
<protein>
    <submittedName>
        <fullName evidence="3">10612_t:CDS:1</fullName>
    </submittedName>
</protein>
<feature type="domain" description="F-box" evidence="2">
    <location>
        <begin position="28"/>
        <end position="58"/>
    </location>
</feature>
<evidence type="ECO:0000313" key="3">
    <source>
        <dbReference type="EMBL" id="CAG8653600.1"/>
    </source>
</evidence>
<dbReference type="SUPFAM" id="SSF81383">
    <property type="entry name" value="F-box domain"/>
    <property type="match status" value="1"/>
</dbReference>
<reference evidence="3" key="1">
    <citation type="submission" date="2021-06" db="EMBL/GenBank/DDBJ databases">
        <authorList>
            <person name="Kallberg Y."/>
            <person name="Tangrot J."/>
            <person name="Rosling A."/>
        </authorList>
    </citation>
    <scope>NUCLEOTIDE SEQUENCE</scope>
    <source>
        <strain evidence="3">MT106</strain>
    </source>
</reference>
<evidence type="ECO:0000259" key="2">
    <source>
        <dbReference type="Pfam" id="PF00646"/>
    </source>
</evidence>
<accession>A0A9N9DY93</accession>
<dbReference type="EMBL" id="CAJVPL010005025">
    <property type="protein sequence ID" value="CAG8653600.1"/>
    <property type="molecule type" value="Genomic_DNA"/>
</dbReference>
<proteinExistence type="predicted"/>
<feature type="coiled-coil region" evidence="1">
    <location>
        <begin position="87"/>
        <end position="180"/>
    </location>
</feature>
<dbReference type="Gene3D" id="1.20.1280.50">
    <property type="match status" value="1"/>
</dbReference>
<evidence type="ECO:0000313" key="4">
    <source>
        <dbReference type="Proteomes" id="UP000789831"/>
    </source>
</evidence>
<sequence length="259" mass="30246">EEKNISSVAKILTGNDISPITKVLTDTNLLLVIFSHLSKKSLHVTKKVCKQWRQLVNLVININVNDKNVSSEVGCLREELFDLWSKNVHLEEMNVKYESKIHNLEAELEDEKKNNEKLTEQIDELREQTKTFKTRSHNLQKIGKITQQLEQEKAKLEQENARLKDKNRYLENKLNKLELDECRQSSSKPTTPVNINDVFVVLENLNKIPPSKYYRRHLSPRVKAKITLRIATKAYIEMKNQNGVKTGYEWVIKKQVLEQ</sequence>
<comment type="caution">
    <text evidence="3">The sequence shown here is derived from an EMBL/GenBank/DDBJ whole genome shotgun (WGS) entry which is preliminary data.</text>
</comment>
<evidence type="ECO:0000256" key="1">
    <source>
        <dbReference type="SAM" id="Coils"/>
    </source>
</evidence>